<reference evidence="2" key="1">
    <citation type="submission" date="2024-06" db="EMBL/GenBank/DDBJ databases">
        <title>Hwangdonia haimaensis gen. nov., sp. nov., a member of the family Flavobacteriaceae isolated from the haima cold seep.</title>
        <authorList>
            <person name="Li J."/>
        </authorList>
    </citation>
    <scope>NUCLEOTIDE SEQUENCE [LARGE SCALE GENOMIC DNA]</scope>
    <source>
        <strain evidence="2">SCSIO 19198</strain>
    </source>
</reference>
<dbReference type="EMBL" id="CP136521">
    <property type="protein sequence ID" value="WOD44653.1"/>
    <property type="molecule type" value="Genomic_DNA"/>
</dbReference>
<dbReference type="Proteomes" id="UP001302486">
    <property type="component" value="Chromosome"/>
</dbReference>
<dbReference type="PROSITE" id="PS51257">
    <property type="entry name" value="PROKAR_LIPOPROTEIN"/>
    <property type="match status" value="1"/>
</dbReference>
<dbReference type="AlphaFoldDB" id="A0AA97HSA4"/>
<protein>
    <recommendedName>
        <fullName evidence="3">Lipoprotein</fullName>
    </recommendedName>
</protein>
<evidence type="ECO:0000313" key="2">
    <source>
        <dbReference type="Proteomes" id="UP001302486"/>
    </source>
</evidence>
<evidence type="ECO:0000313" key="1">
    <source>
        <dbReference type="EMBL" id="WOD44653.1"/>
    </source>
</evidence>
<gene>
    <name evidence="1" type="ORF">RNZ46_05185</name>
</gene>
<dbReference type="RefSeq" id="WP_316984317.1">
    <property type="nucleotide sequence ID" value="NZ_CP136521.1"/>
</dbReference>
<keyword evidence="2" id="KW-1185">Reference proteome</keyword>
<organism evidence="1 2">
    <name type="scientific">Hwangdonia lutea</name>
    <dbReference type="NCBI Taxonomy" id="3075823"/>
    <lineage>
        <taxon>Bacteria</taxon>
        <taxon>Pseudomonadati</taxon>
        <taxon>Bacteroidota</taxon>
        <taxon>Flavobacteriia</taxon>
        <taxon>Flavobacteriales</taxon>
        <taxon>Flavobacteriaceae</taxon>
        <taxon>Hwangdonia</taxon>
    </lineage>
</organism>
<accession>A0AA97HSA4</accession>
<proteinExistence type="predicted"/>
<dbReference type="KEGG" id="hws:RNZ46_05185"/>
<sequence length="420" mass="48521">MTSNKIILILSVLVFTLSCKENTQNSNTSYYEDDFYEETENYLEEDGFDYEERTEDYSEYSNVNGHQKPTQKKGLLKSIFGGGKKSHDFVDARTGLVVNSAKYPANWQIISKPIYTLDQKIPMHLVQIQGPGNLKTFNTPIYFYIHYPNPQISQWMKQYSSTSSMMRPVKSNQQIMQDEVNQRMANSGFKLIRQRKIPRAQNYIRNILNKTGGQQAQLDHFVTEWTNGKGQKALVTLAKITMGQPILNGNTMLMWFYSLDYVFVDEDKFEDTINDLLNAMESTKENTEWTQYMAQLNQVRAQKAAQQHRINMRNRQAAFNAHQQKMKGIWAAQDANHASFMNRTFGSGSNVAQNQFVNMINEEETVYNPSSGKNYQVSAGSTEYWMDSDGNYIKNDNLFYNPNGDINLNNREWTKVKSAF</sequence>
<evidence type="ECO:0008006" key="3">
    <source>
        <dbReference type="Google" id="ProtNLM"/>
    </source>
</evidence>
<name>A0AA97HSA4_9FLAO</name>